<keyword evidence="1" id="KW-0472">Membrane</keyword>
<protein>
    <submittedName>
        <fullName evidence="2">Membrane protein</fullName>
    </submittedName>
</protein>
<name>A0A0F3GSU3_9BACT</name>
<dbReference type="EMBL" id="LACI01001241">
    <property type="protein sequence ID" value="KJU84897.1"/>
    <property type="molecule type" value="Genomic_DNA"/>
</dbReference>
<evidence type="ECO:0000313" key="2">
    <source>
        <dbReference type="EMBL" id="KJU84897.1"/>
    </source>
</evidence>
<proteinExistence type="predicted"/>
<feature type="transmembrane region" description="Helical" evidence="1">
    <location>
        <begin position="64"/>
        <end position="87"/>
    </location>
</feature>
<dbReference type="AlphaFoldDB" id="A0A0F3GSU3"/>
<accession>A0A0F3GSU3</accession>
<evidence type="ECO:0000313" key="3">
    <source>
        <dbReference type="Proteomes" id="UP000033423"/>
    </source>
</evidence>
<gene>
    <name evidence="2" type="ORF">MBAV_002910</name>
</gene>
<evidence type="ECO:0000256" key="1">
    <source>
        <dbReference type="SAM" id="Phobius"/>
    </source>
</evidence>
<organism evidence="2 3">
    <name type="scientific">Candidatus Magnetobacterium bavaricum</name>
    <dbReference type="NCBI Taxonomy" id="29290"/>
    <lineage>
        <taxon>Bacteria</taxon>
        <taxon>Pseudomonadati</taxon>
        <taxon>Nitrospirota</taxon>
        <taxon>Thermodesulfovibrionia</taxon>
        <taxon>Thermodesulfovibrionales</taxon>
        <taxon>Candidatus Magnetobacteriaceae</taxon>
        <taxon>Candidatus Magnetobacterium</taxon>
    </lineage>
</organism>
<feature type="transmembrane region" description="Helical" evidence="1">
    <location>
        <begin position="12"/>
        <end position="30"/>
    </location>
</feature>
<keyword evidence="1" id="KW-1133">Transmembrane helix</keyword>
<sequence length="135" mass="15843">MVKNRFDRYIMLSIRGLCTSNFLTLPWKVLLKPLSFNDSLFMLNHPRHRKGEGEPVINYNFNTFAFKLILGTVIWNIVVYFVLSIIYRHDTFDKDNFINDAIQVLRSYLIIEPTHKLLKPLLYAALSIKIPISIL</sequence>
<reference evidence="2 3" key="1">
    <citation type="submission" date="2015-02" db="EMBL/GenBank/DDBJ databases">
        <title>Single-cell genomics of uncultivated deep-branching MTB reveals a conserved set of magnetosome genes.</title>
        <authorList>
            <person name="Kolinko S."/>
            <person name="Richter M."/>
            <person name="Glockner F.O."/>
            <person name="Brachmann A."/>
            <person name="Schuler D."/>
        </authorList>
    </citation>
    <scope>NUCLEOTIDE SEQUENCE [LARGE SCALE GENOMIC DNA]</scope>
    <source>
        <strain evidence="2">TM-1</strain>
    </source>
</reference>
<keyword evidence="3" id="KW-1185">Reference proteome</keyword>
<dbReference type="Proteomes" id="UP000033423">
    <property type="component" value="Unassembled WGS sequence"/>
</dbReference>
<keyword evidence="1" id="KW-0812">Transmembrane</keyword>
<comment type="caution">
    <text evidence="2">The sequence shown here is derived from an EMBL/GenBank/DDBJ whole genome shotgun (WGS) entry which is preliminary data.</text>
</comment>